<dbReference type="PANTHER" id="PTHR30624">
    <property type="entry name" value="UNCHARACTERIZED PROTEIN TLDD AND PMBA"/>
    <property type="match status" value="1"/>
</dbReference>
<dbReference type="InterPro" id="IPR035068">
    <property type="entry name" value="TldD/PmbA_N"/>
</dbReference>
<feature type="domain" description="Metalloprotease TldD/E C-terminal" evidence="2">
    <location>
        <begin position="226"/>
        <end position="457"/>
    </location>
</feature>
<comment type="similarity">
    <text evidence="1">Belongs to the peptidase U62 family.</text>
</comment>
<proteinExistence type="inferred from homology"/>
<accession>A0A2N7PPY8</accession>
<dbReference type="GO" id="GO:0005829">
    <property type="term" value="C:cytosol"/>
    <property type="evidence" value="ECO:0007669"/>
    <property type="project" value="TreeGrafter"/>
</dbReference>
<evidence type="ECO:0000259" key="3">
    <source>
        <dbReference type="Pfam" id="PF19290"/>
    </source>
</evidence>
<dbReference type="SUPFAM" id="SSF111283">
    <property type="entry name" value="Putative modulator of DNA gyrase, PmbA/TldD"/>
    <property type="match status" value="1"/>
</dbReference>
<dbReference type="AlphaFoldDB" id="A0A2N7PPY8"/>
<dbReference type="GO" id="GO:0008237">
    <property type="term" value="F:metallopeptidase activity"/>
    <property type="evidence" value="ECO:0007669"/>
    <property type="project" value="InterPro"/>
</dbReference>
<evidence type="ECO:0000259" key="2">
    <source>
        <dbReference type="Pfam" id="PF19289"/>
    </source>
</evidence>
<name>A0A2N7PPY8_9BACT</name>
<dbReference type="InterPro" id="IPR036059">
    <property type="entry name" value="TldD/PmbA_sf"/>
</dbReference>
<dbReference type="Pfam" id="PF19290">
    <property type="entry name" value="PmbA_TldD_2nd"/>
    <property type="match status" value="1"/>
</dbReference>
<protein>
    <submittedName>
        <fullName evidence="4">Peptidase C69</fullName>
    </submittedName>
</protein>
<dbReference type="PANTHER" id="PTHR30624:SF4">
    <property type="entry name" value="METALLOPROTEASE TLDD"/>
    <property type="match status" value="1"/>
</dbReference>
<reference evidence="4 5" key="1">
    <citation type="submission" date="2018-01" db="EMBL/GenBank/DDBJ databases">
        <title>Metagenomic assembled genomes from two thermal pools in the Uzon Caldera, Kamchatka, Russia.</title>
        <authorList>
            <person name="Wilkins L."/>
            <person name="Ettinger C."/>
        </authorList>
    </citation>
    <scope>NUCLEOTIDE SEQUENCE [LARGE SCALE GENOMIC DNA]</scope>
    <source>
        <strain evidence="4">ZAV-08</strain>
    </source>
</reference>
<evidence type="ECO:0000313" key="4">
    <source>
        <dbReference type="EMBL" id="PMP68707.1"/>
    </source>
</evidence>
<dbReference type="InterPro" id="IPR025502">
    <property type="entry name" value="TldD"/>
</dbReference>
<dbReference type="GO" id="GO:0006508">
    <property type="term" value="P:proteolysis"/>
    <property type="evidence" value="ECO:0007669"/>
    <property type="project" value="InterPro"/>
</dbReference>
<evidence type="ECO:0000313" key="5">
    <source>
        <dbReference type="Proteomes" id="UP000235460"/>
    </source>
</evidence>
<dbReference type="Proteomes" id="UP000235460">
    <property type="component" value="Unassembled WGS sequence"/>
</dbReference>
<sequence>MKLKDKIPKNIEKLLKILSQEDSLFGEIYIDCTENFKLIVEPDRIDEINWGKEEGIALRKVDENFKNHFTFSSDLKNFSSLEDLAKTFTKEFSFNKKGPENSEKKEFRVDVYYNYLKEKLEFLEELRKRVKKVEAIKHYKIGLSEVKKEILIINSDDIWVEDIRFYSKLFAIVVAEKDGLLERGYEVFGATLPFKEIKELPEVLSISERASDLALIMLSARKAPAGIMPVILSGTAGGTMIHEAVGHGLEADHAEEGLSIYSGRIGEKVASELITVVDDATLPSLYGFYRFDDEGTTAEKVVLIEKGVLKNYLYDKYFALKYGKKSNGHGRRQDYRHIPIPRMANTYIERGPHKPEEIIKSIERGLLVKKMGGGEVNPLTGDFVFEVREGYYIDKGEIAYPVKGATLVGNGPKVLEIIDMVGDDLKFIPGTCGKDGQGVPVADGQPTLRIPEITVGGTLD</sequence>
<feature type="domain" description="Metalloprotease TldD/E central" evidence="3">
    <location>
        <begin position="116"/>
        <end position="218"/>
    </location>
</feature>
<dbReference type="EMBL" id="PNIK01000016">
    <property type="protein sequence ID" value="PMP68707.1"/>
    <property type="molecule type" value="Genomic_DNA"/>
</dbReference>
<dbReference type="PIRSF" id="PIRSF004919">
    <property type="entry name" value="TldD"/>
    <property type="match status" value="1"/>
</dbReference>
<dbReference type="Pfam" id="PF19289">
    <property type="entry name" value="PmbA_TldD_3rd"/>
    <property type="match status" value="1"/>
</dbReference>
<dbReference type="InterPro" id="IPR045570">
    <property type="entry name" value="Metalloprtase-TldD/E_cen_dom"/>
</dbReference>
<dbReference type="Gene3D" id="3.30.2290.10">
    <property type="entry name" value="PmbA/TldD superfamily"/>
    <property type="match status" value="1"/>
</dbReference>
<dbReference type="InterPro" id="IPR051463">
    <property type="entry name" value="Peptidase_U62_metallo"/>
</dbReference>
<dbReference type="InterPro" id="IPR045569">
    <property type="entry name" value="Metalloprtase-TldD/E_C"/>
</dbReference>
<gene>
    <name evidence="4" type="ORF">C0190_01205</name>
</gene>
<comment type="caution">
    <text evidence="4">The sequence shown here is derived from an EMBL/GenBank/DDBJ whole genome shotgun (WGS) entry which is preliminary data.</text>
</comment>
<organism evidence="4 5">
    <name type="scientific">Thermodesulfobacterium geofontis</name>
    <dbReference type="NCBI Taxonomy" id="1295609"/>
    <lineage>
        <taxon>Bacteria</taxon>
        <taxon>Pseudomonadati</taxon>
        <taxon>Thermodesulfobacteriota</taxon>
        <taxon>Thermodesulfobacteria</taxon>
        <taxon>Thermodesulfobacteriales</taxon>
        <taxon>Thermodesulfobacteriaceae</taxon>
        <taxon>Thermodesulfobacterium</taxon>
    </lineage>
</organism>
<evidence type="ECO:0000256" key="1">
    <source>
        <dbReference type="ARBA" id="ARBA00005836"/>
    </source>
</evidence>